<evidence type="ECO:0000313" key="1">
    <source>
        <dbReference type="EMBL" id="RDX60793.1"/>
    </source>
</evidence>
<keyword evidence="2" id="KW-1185">Reference proteome</keyword>
<dbReference type="AlphaFoldDB" id="A0A371E477"/>
<accession>A0A371E477</accession>
<feature type="non-terminal residue" evidence="1">
    <location>
        <position position="1"/>
    </location>
</feature>
<sequence>MVNNRQTGSLIQLEGFPRRVRLNYIKRLARNLASPIRTPLSGNYRVAAEFISGSIADGSTRKSLRLSSVKRLARSLSFPSQRTAPQNSHN</sequence>
<reference evidence="1" key="1">
    <citation type="submission" date="2018-05" db="EMBL/GenBank/DDBJ databases">
        <title>Draft genome of Mucuna pruriens seed.</title>
        <authorList>
            <person name="Nnadi N.E."/>
            <person name="Vos R."/>
            <person name="Hasami M.H."/>
            <person name="Devisetty U.K."/>
            <person name="Aguiy J.C."/>
        </authorList>
    </citation>
    <scope>NUCLEOTIDE SEQUENCE [LARGE SCALE GENOMIC DNA]</scope>
    <source>
        <strain evidence="1">JCA_2017</strain>
    </source>
</reference>
<dbReference type="Proteomes" id="UP000257109">
    <property type="component" value="Unassembled WGS sequence"/>
</dbReference>
<comment type="caution">
    <text evidence="1">The sequence shown here is derived from an EMBL/GenBank/DDBJ whole genome shotgun (WGS) entry which is preliminary data.</text>
</comment>
<evidence type="ECO:0000313" key="2">
    <source>
        <dbReference type="Proteomes" id="UP000257109"/>
    </source>
</evidence>
<dbReference type="OrthoDB" id="1435460at2759"/>
<protein>
    <submittedName>
        <fullName evidence="1">Uncharacterized protein</fullName>
    </submittedName>
</protein>
<name>A0A371E477_MUCPR</name>
<dbReference type="EMBL" id="QJKJ01016574">
    <property type="protein sequence ID" value="RDX60793.1"/>
    <property type="molecule type" value="Genomic_DNA"/>
</dbReference>
<feature type="non-terminal residue" evidence="1">
    <location>
        <position position="90"/>
    </location>
</feature>
<organism evidence="1 2">
    <name type="scientific">Mucuna pruriens</name>
    <name type="common">Velvet bean</name>
    <name type="synonym">Dolichos pruriens</name>
    <dbReference type="NCBI Taxonomy" id="157652"/>
    <lineage>
        <taxon>Eukaryota</taxon>
        <taxon>Viridiplantae</taxon>
        <taxon>Streptophyta</taxon>
        <taxon>Embryophyta</taxon>
        <taxon>Tracheophyta</taxon>
        <taxon>Spermatophyta</taxon>
        <taxon>Magnoliopsida</taxon>
        <taxon>eudicotyledons</taxon>
        <taxon>Gunneridae</taxon>
        <taxon>Pentapetalae</taxon>
        <taxon>rosids</taxon>
        <taxon>fabids</taxon>
        <taxon>Fabales</taxon>
        <taxon>Fabaceae</taxon>
        <taxon>Papilionoideae</taxon>
        <taxon>50 kb inversion clade</taxon>
        <taxon>NPAAA clade</taxon>
        <taxon>indigoferoid/millettioid clade</taxon>
        <taxon>Phaseoleae</taxon>
        <taxon>Mucuna</taxon>
    </lineage>
</organism>
<proteinExistence type="predicted"/>
<gene>
    <name evidence="1" type="ORF">CR513_61037</name>
</gene>